<protein>
    <recommendedName>
        <fullName evidence="14">Mitochondrial carrier protein</fullName>
    </recommendedName>
</protein>
<dbReference type="InterPro" id="IPR023395">
    <property type="entry name" value="MCP_dom_sf"/>
</dbReference>
<dbReference type="OrthoDB" id="409586at2759"/>
<organism evidence="12 13">
    <name type="scientific">Pachysolen tannophilus NRRL Y-2460</name>
    <dbReference type="NCBI Taxonomy" id="669874"/>
    <lineage>
        <taxon>Eukaryota</taxon>
        <taxon>Fungi</taxon>
        <taxon>Dikarya</taxon>
        <taxon>Ascomycota</taxon>
        <taxon>Saccharomycotina</taxon>
        <taxon>Pichiomycetes</taxon>
        <taxon>Pachysolenaceae</taxon>
        <taxon>Pachysolen</taxon>
    </lineage>
</organism>
<dbReference type="SUPFAM" id="SSF103506">
    <property type="entry name" value="Mitochondrial carrier"/>
    <property type="match status" value="1"/>
</dbReference>
<evidence type="ECO:0000256" key="7">
    <source>
        <dbReference type="ARBA" id="ARBA00022989"/>
    </source>
</evidence>
<accession>A0A1E4U3L7</accession>
<gene>
    <name evidence="12" type="ORF">PACTADRAFT_64731</name>
</gene>
<name>A0A1E4U3L7_PACTA</name>
<dbReference type="STRING" id="669874.A0A1E4U3L7"/>
<evidence type="ECO:0000313" key="13">
    <source>
        <dbReference type="Proteomes" id="UP000094236"/>
    </source>
</evidence>
<evidence type="ECO:0000256" key="9">
    <source>
        <dbReference type="ARBA" id="ARBA00023136"/>
    </source>
</evidence>
<feature type="repeat" description="Solcar" evidence="10">
    <location>
        <begin position="122"/>
        <end position="207"/>
    </location>
</feature>
<comment type="similarity">
    <text evidence="2 11">Belongs to the mitochondrial carrier (TC 2.A.29) family.</text>
</comment>
<keyword evidence="7" id="KW-1133">Transmembrane helix</keyword>
<dbReference type="InterPro" id="IPR002067">
    <property type="entry name" value="MCP"/>
</dbReference>
<keyword evidence="8" id="KW-0496">Mitochondrion</keyword>
<dbReference type="EMBL" id="KV454011">
    <property type="protein sequence ID" value="ODV98591.1"/>
    <property type="molecule type" value="Genomic_DNA"/>
</dbReference>
<evidence type="ECO:0000256" key="1">
    <source>
        <dbReference type="ARBA" id="ARBA00004448"/>
    </source>
</evidence>
<evidence type="ECO:0000313" key="12">
    <source>
        <dbReference type="EMBL" id="ODV98591.1"/>
    </source>
</evidence>
<evidence type="ECO:0008006" key="14">
    <source>
        <dbReference type="Google" id="ProtNLM"/>
    </source>
</evidence>
<dbReference type="PROSITE" id="PS50920">
    <property type="entry name" value="SOLCAR"/>
    <property type="match status" value="3"/>
</dbReference>
<keyword evidence="5" id="KW-0677">Repeat</keyword>
<dbReference type="GO" id="GO:0000064">
    <property type="term" value="F:L-ornithine transmembrane transporter activity"/>
    <property type="evidence" value="ECO:0007669"/>
    <property type="project" value="TreeGrafter"/>
</dbReference>
<sequence length="308" mass="34087">MSAEEVATQLIDSKPESDPKRIAKDLFSGTMAGVAQVLTGMPFDTTKVRLVEGNYSGPIEVIKQLLKNEGILGFYKGTLTPLVGIGACVSIQFGVNEFMKRFFSSYHAKKGLAPNTPLSSMEYYLCGGAAGLANGLLASPIELIRIKLQIQTGNINTKQFNGPLDCFKKIYQKNGTRGIFKGIFPTLIREGHGIGIYFMTFEALIKNDMVKNNISRKEIPSWKLCLFGATAGYSMWCTAYPIDVIKTKLQSDNLNNPKYKTSLHVIKDIYKTTGYRGFFKGFVPTLLRAAPANAITFQVFELTMRLLD</sequence>
<dbReference type="Gene3D" id="1.50.40.10">
    <property type="entry name" value="Mitochondrial carrier domain"/>
    <property type="match status" value="1"/>
</dbReference>
<evidence type="ECO:0000256" key="6">
    <source>
        <dbReference type="ARBA" id="ARBA00022792"/>
    </source>
</evidence>
<feature type="repeat" description="Solcar" evidence="10">
    <location>
        <begin position="20"/>
        <end position="102"/>
    </location>
</feature>
<evidence type="ECO:0000256" key="8">
    <source>
        <dbReference type="ARBA" id="ARBA00023128"/>
    </source>
</evidence>
<dbReference type="InterPro" id="IPR050567">
    <property type="entry name" value="Mitochondrial_Carrier"/>
</dbReference>
<evidence type="ECO:0000256" key="2">
    <source>
        <dbReference type="ARBA" id="ARBA00006375"/>
    </source>
</evidence>
<proteinExistence type="inferred from homology"/>
<dbReference type="AlphaFoldDB" id="A0A1E4U3L7"/>
<comment type="subcellular location">
    <subcellularLocation>
        <location evidence="1">Mitochondrion inner membrane</location>
        <topology evidence="1">Multi-pass membrane protein</topology>
    </subcellularLocation>
</comment>
<keyword evidence="6" id="KW-0999">Mitochondrion inner membrane</keyword>
<dbReference type="Pfam" id="PF00153">
    <property type="entry name" value="Mito_carr"/>
    <property type="match status" value="3"/>
</dbReference>
<evidence type="ECO:0000256" key="10">
    <source>
        <dbReference type="PROSITE-ProRule" id="PRU00282"/>
    </source>
</evidence>
<feature type="repeat" description="Solcar" evidence="10">
    <location>
        <begin position="220"/>
        <end position="306"/>
    </location>
</feature>
<dbReference type="InterPro" id="IPR018108">
    <property type="entry name" value="MCP_transmembrane"/>
</dbReference>
<dbReference type="PRINTS" id="PR00926">
    <property type="entry name" value="MITOCARRIER"/>
</dbReference>
<dbReference type="PANTHER" id="PTHR45624:SF51">
    <property type="entry name" value="CARRIER PROTEIN YMC2, MITOCHONDRIAL-RELATED"/>
    <property type="match status" value="1"/>
</dbReference>
<keyword evidence="4 10" id="KW-0812">Transmembrane</keyword>
<keyword evidence="13" id="KW-1185">Reference proteome</keyword>
<dbReference type="GO" id="GO:0005743">
    <property type="term" value="C:mitochondrial inner membrane"/>
    <property type="evidence" value="ECO:0007669"/>
    <property type="project" value="UniProtKB-SubCell"/>
</dbReference>
<evidence type="ECO:0000256" key="5">
    <source>
        <dbReference type="ARBA" id="ARBA00022737"/>
    </source>
</evidence>
<keyword evidence="9 10" id="KW-0472">Membrane</keyword>
<evidence type="ECO:0000256" key="4">
    <source>
        <dbReference type="ARBA" id="ARBA00022692"/>
    </source>
</evidence>
<dbReference type="Proteomes" id="UP000094236">
    <property type="component" value="Unassembled WGS sequence"/>
</dbReference>
<reference evidence="13" key="1">
    <citation type="submission" date="2016-05" db="EMBL/GenBank/DDBJ databases">
        <title>Comparative genomics of biotechnologically important yeasts.</title>
        <authorList>
            <consortium name="DOE Joint Genome Institute"/>
            <person name="Riley R."/>
            <person name="Haridas S."/>
            <person name="Wolfe K.H."/>
            <person name="Lopes M.R."/>
            <person name="Hittinger C.T."/>
            <person name="Goker M."/>
            <person name="Salamov A."/>
            <person name="Wisecaver J."/>
            <person name="Long T.M."/>
            <person name="Aerts A.L."/>
            <person name="Barry K."/>
            <person name="Choi C."/>
            <person name="Clum A."/>
            <person name="Coughlan A.Y."/>
            <person name="Deshpande S."/>
            <person name="Douglass A.P."/>
            <person name="Hanson S.J."/>
            <person name="Klenk H.-P."/>
            <person name="Labutti K."/>
            <person name="Lapidus A."/>
            <person name="Lindquist E."/>
            <person name="Lipzen A."/>
            <person name="Meier-Kolthoff J.P."/>
            <person name="Ohm R.A."/>
            <person name="Otillar R.P."/>
            <person name="Pangilinan J."/>
            <person name="Peng Y."/>
            <person name="Rokas A."/>
            <person name="Rosa C.A."/>
            <person name="Scheuner C."/>
            <person name="Sibirny A.A."/>
            <person name="Slot J.C."/>
            <person name="Stielow J.B."/>
            <person name="Sun H."/>
            <person name="Kurtzman C.P."/>
            <person name="Blackwell M."/>
            <person name="Grigoriev I.V."/>
            <person name="Jeffries T.W."/>
        </authorList>
    </citation>
    <scope>NUCLEOTIDE SEQUENCE [LARGE SCALE GENOMIC DNA]</scope>
    <source>
        <strain evidence="13">NRRL Y-2460</strain>
    </source>
</reference>
<evidence type="ECO:0000256" key="3">
    <source>
        <dbReference type="ARBA" id="ARBA00022448"/>
    </source>
</evidence>
<evidence type="ECO:0000256" key="11">
    <source>
        <dbReference type="RuleBase" id="RU000488"/>
    </source>
</evidence>
<dbReference type="GO" id="GO:1990575">
    <property type="term" value="P:mitochondrial L-ornithine transmembrane transport"/>
    <property type="evidence" value="ECO:0007669"/>
    <property type="project" value="TreeGrafter"/>
</dbReference>
<keyword evidence="3 11" id="KW-0813">Transport</keyword>
<dbReference type="PANTHER" id="PTHR45624">
    <property type="entry name" value="MITOCHONDRIAL BASIC AMINO ACIDS TRANSPORTER-RELATED"/>
    <property type="match status" value="1"/>
</dbReference>